<keyword evidence="1" id="KW-0472">Membrane</keyword>
<accession>A0A9W4GHS0</accession>
<dbReference type="EMBL" id="CAJHIT010000008">
    <property type="protein sequence ID" value="CAD6504170.1"/>
    <property type="molecule type" value="Genomic_DNA"/>
</dbReference>
<evidence type="ECO:0000313" key="3">
    <source>
        <dbReference type="Proteomes" id="UP000683417"/>
    </source>
</evidence>
<protein>
    <submittedName>
        <fullName evidence="2">BgTH12-05904</fullName>
    </submittedName>
</protein>
<organism evidence="2 3">
    <name type="scientific">Blumeria graminis f. sp. triticale</name>
    <dbReference type="NCBI Taxonomy" id="1689686"/>
    <lineage>
        <taxon>Eukaryota</taxon>
        <taxon>Fungi</taxon>
        <taxon>Dikarya</taxon>
        <taxon>Ascomycota</taxon>
        <taxon>Pezizomycotina</taxon>
        <taxon>Leotiomycetes</taxon>
        <taxon>Erysiphales</taxon>
        <taxon>Erysiphaceae</taxon>
        <taxon>Blumeria</taxon>
    </lineage>
</organism>
<gene>
    <name evidence="2" type="ORF">BGTH12_LOCUS5528</name>
</gene>
<keyword evidence="1" id="KW-0812">Transmembrane</keyword>
<reference evidence="2" key="1">
    <citation type="submission" date="2020-10" db="EMBL/GenBank/DDBJ databases">
        <authorList>
            <person name="Muller C M."/>
        </authorList>
    </citation>
    <scope>NUCLEOTIDE SEQUENCE</scope>
    <source>
        <strain evidence="2">THUN-12</strain>
    </source>
</reference>
<evidence type="ECO:0000256" key="1">
    <source>
        <dbReference type="SAM" id="Phobius"/>
    </source>
</evidence>
<feature type="non-terminal residue" evidence="2">
    <location>
        <position position="1"/>
    </location>
</feature>
<dbReference type="Proteomes" id="UP000683417">
    <property type="component" value="Unassembled WGS sequence"/>
</dbReference>
<name>A0A9W4GHS0_BLUGR</name>
<keyword evidence="1" id="KW-1133">Transmembrane helix</keyword>
<comment type="caution">
    <text evidence="2">The sequence shown here is derived from an EMBL/GenBank/DDBJ whole genome shotgun (WGS) entry which is preliminary data.</text>
</comment>
<evidence type="ECO:0000313" key="2">
    <source>
        <dbReference type="EMBL" id="CAD6504170.1"/>
    </source>
</evidence>
<feature type="transmembrane region" description="Helical" evidence="1">
    <location>
        <begin position="31"/>
        <end position="50"/>
    </location>
</feature>
<sequence length="52" mass="5772">SETPSLKTVRLNSSHSLVTIQAANRLTHSLLYSNSLLCHVLLIITLSAVWRI</sequence>
<proteinExistence type="predicted"/>
<dbReference type="AlphaFoldDB" id="A0A9W4GHS0"/>